<dbReference type="Gene3D" id="2.40.100.10">
    <property type="entry name" value="Cyclophilin-like"/>
    <property type="match status" value="1"/>
</dbReference>
<evidence type="ECO:0000313" key="5">
    <source>
        <dbReference type="EMBL" id="MFC3282060.1"/>
    </source>
</evidence>
<dbReference type="InterPro" id="IPR003778">
    <property type="entry name" value="CT_A_B"/>
</dbReference>
<evidence type="ECO:0000256" key="1">
    <source>
        <dbReference type="ARBA" id="ARBA00022741"/>
    </source>
</evidence>
<protein>
    <recommendedName>
        <fullName evidence="4">Carboxyltransferase domain-containing protein</fullName>
    </recommendedName>
</protein>
<organism evidence="5 6">
    <name type="scientific">Litchfieldella rifensis</name>
    <dbReference type="NCBI Taxonomy" id="762643"/>
    <lineage>
        <taxon>Bacteria</taxon>
        <taxon>Pseudomonadati</taxon>
        <taxon>Pseudomonadota</taxon>
        <taxon>Gammaproteobacteria</taxon>
        <taxon>Oceanospirillales</taxon>
        <taxon>Halomonadaceae</taxon>
        <taxon>Litchfieldella</taxon>
    </lineage>
</organism>
<keyword evidence="6" id="KW-1185">Reference proteome</keyword>
<dbReference type="EMBL" id="JBHRUG010000001">
    <property type="protein sequence ID" value="MFC3282060.1"/>
    <property type="molecule type" value="Genomic_DNA"/>
</dbReference>
<keyword evidence="2" id="KW-0378">Hydrolase</keyword>
<accession>A0ABV7LIA9</accession>
<comment type="caution">
    <text evidence="5">The sequence shown here is derived from an EMBL/GenBank/DDBJ whole genome shotgun (WGS) entry which is preliminary data.</text>
</comment>
<reference evidence="6" key="1">
    <citation type="journal article" date="2019" name="Int. J. Syst. Evol. Microbiol.">
        <title>The Global Catalogue of Microorganisms (GCM) 10K type strain sequencing project: providing services to taxonomists for standard genome sequencing and annotation.</title>
        <authorList>
            <consortium name="The Broad Institute Genomics Platform"/>
            <consortium name="The Broad Institute Genome Sequencing Center for Infectious Disease"/>
            <person name="Wu L."/>
            <person name="Ma J."/>
        </authorList>
    </citation>
    <scope>NUCLEOTIDE SEQUENCE [LARGE SCALE GENOMIC DNA]</scope>
    <source>
        <strain evidence="6">CECT 7698</strain>
    </source>
</reference>
<evidence type="ECO:0000256" key="2">
    <source>
        <dbReference type="ARBA" id="ARBA00022801"/>
    </source>
</evidence>
<evidence type="ECO:0000259" key="4">
    <source>
        <dbReference type="Pfam" id="PF02626"/>
    </source>
</evidence>
<keyword evidence="1" id="KW-0547">Nucleotide-binding</keyword>
<evidence type="ECO:0000313" key="6">
    <source>
        <dbReference type="Proteomes" id="UP001595579"/>
    </source>
</evidence>
<sequence length="71" mass="7654">MVDTCYSIGSIQVSSGNEPLILNRDVMSGGEYTMIDNVTSADMDTVGGQPHQKVWFVAKSLAEALEACAHY</sequence>
<evidence type="ECO:0000256" key="3">
    <source>
        <dbReference type="ARBA" id="ARBA00022840"/>
    </source>
</evidence>
<keyword evidence="3" id="KW-0067">ATP-binding</keyword>
<dbReference type="Proteomes" id="UP001595579">
    <property type="component" value="Unassembled WGS sequence"/>
</dbReference>
<dbReference type="RefSeq" id="WP_386770552.1">
    <property type="nucleotide sequence ID" value="NZ_JBHRUG010000001.1"/>
</dbReference>
<dbReference type="Pfam" id="PF02626">
    <property type="entry name" value="CT_A_B"/>
    <property type="match status" value="1"/>
</dbReference>
<dbReference type="InterPro" id="IPR029000">
    <property type="entry name" value="Cyclophilin-like_dom_sf"/>
</dbReference>
<proteinExistence type="predicted"/>
<gene>
    <name evidence="5" type="ORF">ACFOEV_00375</name>
</gene>
<feature type="domain" description="Carboxyltransferase" evidence="4">
    <location>
        <begin position="1"/>
        <end position="57"/>
    </location>
</feature>
<name>A0ABV7LIA9_9GAMM</name>